<reference evidence="1 2" key="1">
    <citation type="submission" date="2020-08" db="EMBL/GenBank/DDBJ databases">
        <title>Genomic Encyclopedia of Type Strains, Phase III (KMG-III): the genomes of soil and plant-associated and newly described type strains.</title>
        <authorList>
            <person name="Whitman W."/>
        </authorList>
    </citation>
    <scope>NUCLEOTIDE SEQUENCE [LARGE SCALE GENOMIC DNA]</scope>
    <source>
        <strain evidence="1 2">CECT 3146</strain>
    </source>
</reference>
<dbReference type="AlphaFoldDB" id="A0A7W8EZN2"/>
<evidence type="ECO:0000313" key="2">
    <source>
        <dbReference type="Proteomes" id="UP000549009"/>
    </source>
</evidence>
<evidence type="ECO:0008006" key="3">
    <source>
        <dbReference type="Google" id="ProtNLM"/>
    </source>
</evidence>
<proteinExistence type="predicted"/>
<keyword evidence="2" id="KW-1185">Reference proteome</keyword>
<dbReference type="RefSeq" id="WP_184926359.1">
    <property type="nucleotide sequence ID" value="NZ_BMSQ01000030.1"/>
</dbReference>
<protein>
    <recommendedName>
        <fullName evidence="3">NTP pyrophosphohydrolase MazG putative catalytic core domain-containing protein</fullName>
    </recommendedName>
</protein>
<sequence>MNTLWDDIQHLRLRDERRSHAPEPATELLLVTKVSEEANEAAELYRRMRGWGTNGTVTATRDEVCDELCAAAMAALVALDRLAPDAGAHWQRYLAHGAERARAENQAAARATGPNG</sequence>
<gene>
    <name evidence="1" type="ORF">FHS40_008492</name>
</gene>
<dbReference type="Proteomes" id="UP000549009">
    <property type="component" value="Unassembled WGS sequence"/>
</dbReference>
<accession>A0A7W8EZN2</accession>
<dbReference type="EMBL" id="JACHJD010000026">
    <property type="protein sequence ID" value="MBB5109364.1"/>
    <property type="molecule type" value="Genomic_DNA"/>
</dbReference>
<name>A0A7W8EZN2_STRST</name>
<comment type="caution">
    <text evidence="1">The sequence shown here is derived from an EMBL/GenBank/DDBJ whole genome shotgun (WGS) entry which is preliminary data.</text>
</comment>
<evidence type="ECO:0000313" key="1">
    <source>
        <dbReference type="EMBL" id="MBB5109364.1"/>
    </source>
</evidence>
<organism evidence="1 2">
    <name type="scientific">Streptomyces spectabilis</name>
    <dbReference type="NCBI Taxonomy" id="68270"/>
    <lineage>
        <taxon>Bacteria</taxon>
        <taxon>Bacillati</taxon>
        <taxon>Actinomycetota</taxon>
        <taxon>Actinomycetes</taxon>
        <taxon>Kitasatosporales</taxon>
        <taxon>Streptomycetaceae</taxon>
        <taxon>Streptomyces</taxon>
    </lineage>
</organism>